<dbReference type="Pfam" id="PF13391">
    <property type="entry name" value="HNH_2"/>
    <property type="match status" value="1"/>
</dbReference>
<organism evidence="3 4">
    <name type="scientific">Metarhizium rileyi (strain RCEF 4871)</name>
    <name type="common">Nomuraea rileyi</name>
    <dbReference type="NCBI Taxonomy" id="1649241"/>
    <lineage>
        <taxon>Eukaryota</taxon>
        <taxon>Fungi</taxon>
        <taxon>Dikarya</taxon>
        <taxon>Ascomycota</taxon>
        <taxon>Pezizomycotina</taxon>
        <taxon>Sordariomycetes</taxon>
        <taxon>Hypocreomycetidae</taxon>
        <taxon>Hypocreales</taxon>
        <taxon>Clavicipitaceae</taxon>
        <taxon>Metarhizium</taxon>
    </lineage>
</organism>
<sequence>MRLQPLRAPRAAAPQCSATFIVFRHPGYFESENVLFALPPLDIATEEDETDVIGSANNQDGTYGVHHSTALVAGQIIAGNSFETAYLSYDRAGDERVCVPLDGLLTRGEYYLQVPQESSDAADDSEKKPWAATPNFQHWRFPHNHLPEPWASLPRVGEPSPRSRSQETLSSSRCIITAAGPSTADNAHVIPQSSTSTVWFNQNGMRAYARSNSAVTAFDSPGNRFRLRSDLHKDFDNRAFALVPKPVAAENTSHALAVHFLSLSDDLEDSATEFHNQLVHGNTVPTEYLFARFAYTVFGLVKNFVLQGVRRRLALVETGKDDWTTKTHDMNHRQRDNLYDDDELSGIFGYQSGEEDEERRGRSRSGCWDPFDEQPTPPLNASMVSVDSRCRKDCLGLDQQQQGFSEGKPKEVSQEASADTNG</sequence>
<feature type="region of interest" description="Disordered" evidence="1">
    <location>
        <begin position="150"/>
        <end position="171"/>
    </location>
</feature>
<dbReference type="AlphaFoldDB" id="A0A5C6G282"/>
<dbReference type="Proteomes" id="UP000317257">
    <property type="component" value="Unassembled WGS sequence"/>
</dbReference>
<feature type="region of interest" description="Disordered" evidence="1">
    <location>
        <begin position="350"/>
        <end position="384"/>
    </location>
</feature>
<comment type="caution">
    <text evidence="3">The sequence shown here is derived from an EMBL/GenBank/DDBJ whole genome shotgun (WGS) entry which is preliminary data.</text>
</comment>
<accession>A0A5C6G282</accession>
<evidence type="ECO:0000313" key="3">
    <source>
        <dbReference type="EMBL" id="TWU71319.1"/>
    </source>
</evidence>
<dbReference type="EMBL" id="SBHS01000047">
    <property type="protein sequence ID" value="TWU71319.1"/>
    <property type="molecule type" value="Genomic_DNA"/>
</dbReference>
<evidence type="ECO:0000259" key="2">
    <source>
        <dbReference type="Pfam" id="PF13391"/>
    </source>
</evidence>
<feature type="region of interest" description="Disordered" evidence="1">
    <location>
        <begin position="400"/>
        <end position="422"/>
    </location>
</feature>
<evidence type="ECO:0000256" key="1">
    <source>
        <dbReference type="SAM" id="MobiDB-lite"/>
    </source>
</evidence>
<protein>
    <recommendedName>
        <fullName evidence="2">HNH nuclease domain-containing protein</fullName>
    </recommendedName>
</protein>
<feature type="compositionally biased region" description="Polar residues" evidence="1">
    <location>
        <begin position="162"/>
        <end position="171"/>
    </location>
</feature>
<feature type="domain" description="HNH nuclease" evidence="2">
    <location>
        <begin position="174"/>
        <end position="242"/>
    </location>
</feature>
<gene>
    <name evidence="3" type="ORF">ED733_000410</name>
</gene>
<proteinExistence type="predicted"/>
<evidence type="ECO:0000313" key="4">
    <source>
        <dbReference type="Proteomes" id="UP000317257"/>
    </source>
</evidence>
<reference evidence="4" key="1">
    <citation type="submission" date="2018-12" db="EMBL/GenBank/DDBJ databases">
        <title>The complete genome of Metarhizium rileyi, a key fungal pathogen of Lepidoptera.</title>
        <authorList>
            <person name="Binneck E."/>
            <person name="Lastra C.C.L."/>
            <person name="Sosa-Gomez D.R."/>
        </authorList>
    </citation>
    <scope>NUCLEOTIDE SEQUENCE [LARGE SCALE GENOMIC DNA]</scope>
    <source>
        <strain evidence="4">Cep018-CH2</strain>
    </source>
</reference>
<dbReference type="InterPro" id="IPR003615">
    <property type="entry name" value="HNH_nuc"/>
</dbReference>
<name>A0A5C6G282_METRR</name>